<sequence length="659" mass="76669">MSVIIETSIGDVTVDLFTEERPRCCLNFLKLCKIKYYNFSLFHTVQPNVVAQTGDPTATGRGGESIFGKLYGEQARFFDMEVIPQIKHYKKGLISMVNNGSGMHGSQFFFTLADNLDYLDGKHTIFGEVAEGFEILDKFNNTFCGEDNRPHQDIRIYHTIILDDPFDDPDNLDIPSMSPGPTEEMLNSDHIPCDANIDEDKDKTQEELREMMAEKEAKANTQILEMVGDLPAADVAPPENVLFVCKLNPVTTAEDLEIIFSRFGPIVSCEVIKDSKTGESLQYAFIEFECEEHCESAYFKMDNVLIDDRRIHVDFSQSVSKLKWKGKGKGVDILETGDAPVYVLKNQQRKNDGYELVYEDEPGDKTKAKVEKKKKKRSTRSESEEDREKYNKKEKKRPRSHSASPDVRKRTEVNQSYSRNEDRRRDEYRDRWKEESERGRENTRRQEEDNERRERNGKRWQEDDSRRRDERSSRREEYERIPRKNDDREKEREKNIRGRDDRDDNYSDDNYRDDNRYNNKSRQDRSKYDRRNDSSDEDAIRGYSSKKSNSNDDIYSRNTSHSKSQQARSKYGKGNSAGQEQTREGYSSKRGNSEDSDTAQQKKSKKKKKDKKRQTVESSDSESSESNSRKKKSESPAKKKKKSKKSHKSRRQSTSSSED</sequence>
<dbReference type="OrthoDB" id="2083at2759"/>
<dbReference type="EnsemblMetazoa" id="BGLB007406-RC">
    <property type="protein sequence ID" value="BGLB007406-PC"/>
    <property type="gene ID" value="BGLB007406"/>
</dbReference>
<dbReference type="EC" id="5.2.1.8" evidence="9"/>
<dbReference type="GO" id="GO:0003755">
    <property type="term" value="F:peptidyl-prolyl cis-trans isomerase activity"/>
    <property type="evidence" value="ECO:0007669"/>
    <property type="project" value="UniProtKB-UniRule"/>
</dbReference>
<comment type="catalytic activity">
    <reaction evidence="1 9">
        <text>[protein]-peptidylproline (omega=180) = [protein]-peptidylproline (omega=0)</text>
        <dbReference type="Rhea" id="RHEA:16237"/>
        <dbReference type="Rhea" id="RHEA-COMP:10747"/>
        <dbReference type="Rhea" id="RHEA-COMP:10748"/>
        <dbReference type="ChEBI" id="CHEBI:83833"/>
        <dbReference type="ChEBI" id="CHEBI:83834"/>
        <dbReference type="EC" id="5.2.1.8"/>
    </reaction>
</comment>
<dbReference type="Gene3D" id="2.40.100.10">
    <property type="entry name" value="Cyclophilin-like"/>
    <property type="match status" value="1"/>
</dbReference>
<dbReference type="InterPro" id="IPR002130">
    <property type="entry name" value="Cyclophilin-type_PPIase_dom"/>
</dbReference>
<keyword evidence="4 8" id="KW-0694">RNA-binding</keyword>
<dbReference type="Pfam" id="PF00160">
    <property type="entry name" value="Pro_isomerase"/>
    <property type="match status" value="1"/>
</dbReference>
<dbReference type="RefSeq" id="XP_013080960.2">
    <property type="nucleotide sequence ID" value="XM_013225506.2"/>
</dbReference>
<dbReference type="InterPro" id="IPR012677">
    <property type="entry name" value="Nucleotide-bd_a/b_plait_sf"/>
</dbReference>
<dbReference type="Gene3D" id="3.30.70.330">
    <property type="match status" value="1"/>
</dbReference>
<proteinExistence type="inferred from homology"/>
<dbReference type="PROSITE" id="PS50072">
    <property type="entry name" value="CSA_PPIASE_2"/>
    <property type="match status" value="1"/>
</dbReference>
<dbReference type="SMART" id="SM00360">
    <property type="entry name" value="RRM"/>
    <property type="match status" value="1"/>
</dbReference>
<dbReference type="InterPro" id="IPR035979">
    <property type="entry name" value="RBD_domain_sf"/>
</dbReference>
<dbReference type="VEuPathDB" id="VectorBase:BGLB007406"/>
<dbReference type="AlphaFoldDB" id="A0A2C9JSM0"/>
<dbReference type="PANTHER" id="PTHR45843:SF1">
    <property type="entry name" value="PEPTIDYL-PROLYL CIS-TRANS ISOMERASE-LIKE 4"/>
    <property type="match status" value="1"/>
</dbReference>
<dbReference type="InterPro" id="IPR035542">
    <property type="entry name" value="CRIP"/>
</dbReference>
<dbReference type="VEuPathDB" id="VectorBase:BGLAX_034392"/>
<evidence type="ECO:0000256" key="9">
    <source>
        <dbReference type="RuleBase" id="RU365081"/>
    </source>
</evidence>
<dbReference type="CDD" id="cd12235">
    <property type="entry name" value="RRM_PPIL4"/>
    <property type="match status" value="1"/>
</dbReference>
<keyword evidence="7 9" id="KW-0539">Nucleus</keyword>
<feature type="domain" description="RRM" evidence="12">
    <location>
        <begin position="240"/>
        <end position="318"/>
    </location>
</feature>
<comment type="subcellular location">
    <subcellularLocation>
        <location evidence="3 9">Nucleus</location>
    </subcellularLocation>
</comment>
<dbReference type="InterPro" id="IPR035538">
    <property type="entry name" value="Cyclophilin_PPIL4"/>
</dbReference>
<dbReference type="Proteomes" id="UP000076420">
    <property type="component" value="Unassembled WGS sequence"/>
</dbReference>
<feature type="compositionally biased region" description="Basic and acidic residues" evidence="10">
    <location>
        <begin position="379"/>
        <end position="391"/>
    </location>
</feature>
<evidence type="ECO:0000256" key="7">
    <source>
        <dbReference type="ARBA" id="ARBA00023242"/>
    </source>
</evidence>
<dbReference type="STRING" id="6526.A0A2C9JSM0"/>
<feature type="region of interest" description="Disordered" evidence="10">
    <location>
        <begin position="354"/>
        <end position="659"/>
    </location>
</feature>
<evidence type="ECO:0000313" key="14">
    <source>
        <dbReference type="Proteomes" id="UP000076420"/>
    </source>
</evidence>
<protein>
    <recommendedName>
        <fullName evidence="9">Peptidyl-prolyl cis-trans isomerase</fullName>
        <shortName evidence="9">PPIase</shortName>
        <ecNumber evidence="9">5.2.1.8</ecNumber>
    </recommendedName>
</protein>
<dbReference type="FunFam" id="2.40.100.10:FF:000015">
    <property type="entry name" value="Peptidyl-prolyl cis-trans isomerase"/>
    <property type="match status" value="1"/>
</dbReference>
<evidence type="ECO:0000256" key="1">
    <source>
        <dbReference type="ARBA" id="ARBA00000971"/>
    </source>
</evidence>
<dbReference type="InterPro" id="IPR000504">
    <property type="entry name" value="RRM_dom"/>
</dbReference>
<evidence type="ECO:0000256" key="10">
    <source>
        <dbReference type="SAM" id="MobiDB-lite"/>
    </source>
</evidence>
<reference evidence="13" key="1">
    <citation type="submission" date="2020-05" db="UniProtKB">
        <authorList>
            <consortium name="EnsemblMetazoa"/>
        </authorList>
    </citation>
    <scope>IDENTIFICATION</scope>
    <source>
        <strain evidence="13">BB02</strain>
    </source>
</reference>
<evidence type="ECO:0000313" key="13">
    <source>
        <dbReference type="EnsemblMetazoa" id="BGLB007406-PC"/>
    </source>
</evidence>
<dbReference type="GO" id="GO:0003723">
    <property type="term" value="F:RNA binding"/>
    <property type="evidence" value="ECO:0007669"/>
    <property type="project" value="UniProtKB-UniRule"/>
</dbReference>
<name>A0A2C9JSM0_BIOGL</name>
<evidence type="ECO:0000256" key="3">
    <source>
        <dbReference type="ARBA" id="ARBA00004123"/>
    </source>
</evidence>
<feature type="compositionally biased region" description="Basic and acidic residues" evidence="10">
    <location>
        <begin position="581"/>
        <end position="593"/>
    </location>
</feature>
<feature type="compositionally biased region" description="Basic residues" evidence="10">
    <location>
        <begin position="602"/>
        <end position="612"/>
    </location>
</feature>
<keyword evidence="5 9" id="KW-0697">Rotamase</keyword>
<dbReference type="SUPFAM" id="SSF50891">
    <property type="entry name" value="Cyclophilin-like"/>
    <property type="match status" value="1"/>
</dbReference>
<evidence type="ECO:0000256" key="6">
    <source>
        <dbReference type="ARBA" id="ARBA00023235"/>
    </source>
</evidence>
<dbReference type="GO" id="GO:0005634">
    <property type="term" value="C:nucleus"/>
    <property type="evidence" value="ECO:0007669"/>
    <property type="project" value="UniProtKB-SubCell"/>
</dbReference>
<keyword evidence="6 9" id="KW-0413">Isomerase</keyword>
<evidence type="ECO:0000259" key="12">
    <source>
        <dbReference type="PROSITE" id="PS50102"/>
    </source>
</evidence>
<evidence type="ECO:0000256" key="2">
    <source>
        <dbReference type="ARBA" id="ARBA00002388"/>
    </source>
</evidence>
<dbReference type="PRINTS" id="PR00153">
    <property type="entry name" value="CSAPPISMRASE"/>
</dbReference>
<dbReference type="PANTHER" id="PTHR45843">
    <property type="entry name" value="PEPTIDYL-PROLYL CIS-TRANS ISOMERASE-LIKE 4"/>
    <property type="match status" value="1"/>
</dbReference>
<dbReference type="CDD" id="cd01921">
    <property type="entry name" value="cyclophilin_RRM"/>
    <property type="match status" value="1"/>
</dbReference>
<feature type="domain" description="PPIase cyclophilin-type" evidence="11">
    <location>
        <begin position="6"/>
        <end position="161"/>
    </location>
</feature>
<dbReference type="PROSITE" id="PS50102">
    <property type="entry name" value="RRM"/>
    <property type="match status" value="1"/>
</dbReference>
<accession>A0A2C9JSM0</accession>
<dbReference type="InterPro" id="IPR029000">
    <property type="entry name" value="Cyclophilin-like_dom_sf"/>
</dbReference>
<feature type="compositionally biased region" description="Polar residues" evidence="10">
    <location>
        <begin position="545"/>
        <end position="568"/>
    </location>
</feature>
<dbReference type="KEGG" id="bgt:106066475"/>
<evidence type="ECO:0000256" key="5">
    <source>
        <dbReference type="ARBA" id="ARBA00023110"/>
    </source>
</evidence>
<gene>
    <name evidence="13" type="primary">106066475</name>
</gene>
<comment type="function">
    <text evidence="2 9">PPIases accelerate the folding of proteins. It catalyzes the cis-trans isomerization of proline imidic peptide bonds in oligopeptides.</text>
</comment>
<evidence type="ECO:0000259" key="11">
    <source>
        <dbReference type="PROSITE" id="PS50072"/>
    </source>
</evidence>
<dbReference type="FunFam" id="3.30.70.330:FF:000287">
    <property type="entry name" value="Peptidyl-prolyl cis-trans isomerase"/>
    <property type="match status" value="1"/>
</dbReference>
<evidence type="ECO:0000256" key="4">
    <source>
        <dbReference type="ARBA" id="ARBA00022884"/>
    </source>
</evidence>
<evidence type="ECO:0000256" key="8">
    <source>
        <dbReference type="PROSITE-ProRule" id="PRU00176"/>
    </source>
</evidence>
<comment type="similarity">
    <text evidence="9">Belongs to the cyclophilin-type PPIase family. PPIL4 subfamily.</text>
</comment>
<feature type="compositionally biased region" description="Basic and acidic residues" evidence="10">
    <location>
        <begin position="419"/>
        <end position="540"/>
    </location>
</feature>
<dbReference type="Pfam" id="PF00076">
    <property type="entry name" value="RRM_1"/>
    <property type="match status" value="1"/>
</dbReference>
<organism evidence="13 14">
    <name type="scientific">Biomphalaria glabrata</name>
    <name type="common">Bloodfluke planorb</name>
    <name type="synonym">Freshwater snail</name>
    <dbReference type="NCBI Taxonomy" id="6526"/>
    <lineage>
        <taxon>Eukaryota</taxon>
        <taxon>Metazoa</taxon>
        <taxon>Spiralia</taxon>
        <taxon>Lophotrochozoa</taxon>
        <taxon>Mollusca</taxon>
        <taxon>Gastropoda</taxon>
        <taxon>Heterobranchia</taxon>
        <taxon>Euthyneura</taxon>
        <taxon>Panpulmonata</taxon>
        <taxon>Hygrophila</taxon>
        <taxon>Lymnaeoidea</taxon>
        <taxon>Planorbidae</taxon>
        <taxon>Biomphalaria</taxon>
    </lineage>
</organism>
<feature type="compositionally biased region" description="Basic residues" evidence="10">
    <location>
        <begin position="638"/>
        <end position="651"/>
    </location>
</feature>
<dbReference type="SUPFAM" id="SSF54928">
    <property type="entry name" value="RNA-binding domain, RBD"/>
    <property type="match status" value="1"/>
</dbReference>